<accession>A0A8S1LS15</accession>
<feature type="compositionally biased region" description="Basic residues" evidence="1">
    <location>
        <begin position="82"/>
        <end position="92"/>
    </location>
</feature>
<protein>
    <submittedName>
        <fullName evidence="2">Uncharacterized protein</fullName>
    </submittedName>
</protein>
<gene>
    <name evidence="2" type="ORF">PSON_ATCC_30995.1.T0230034</name>
</gene>
<dbReference type="AlphaFoldDB" id="A0A8S1LS15"/>
<dbReference type="EMBL" id="CAJJDN010000023">
    <property type="protein sequence ID" value="CAD8067446.1"/>
    <property type="molecule type" value="Genomic_DNA"/>
</dbReference>
<reference evidence="2" key="1">
    <citation type="submission" date="2021-01" db="EMBL/GenBank/DDBJ databases">
        <authorList>
            <consortium name="Genoscope - CEA"/>
            <person name="William W."/>
        </authorList>
    </citation>
    <scope>NUCLEOTIDE SEQUENCE</scope>
</reference>
<organism evidence="2 3">
    <name type="scientific">Paramecium sonneborni</name>
    <dbReference type="NCBI Taxonomy" id="65129"/>
    <lineage>
        <taxon>Eukaryota</taxon>
        <taxon>Sar</taxon>
        <taxon>Alveolata</taxon>
        <taxon>Ciliophora</taxon>
        <taxon>Intramacronucleata</taxon>
        <taxon>Oligohymenophorea</taxon>
        <taxon>Peniculida</taxon>
        <taxon>Parameciidae</taxon>
        <taxon>Paramecium</taxon>
    </lineage>
</organism>
<dbReference type="Proteomes" id="UP000692954">
    <property type="component" value="Unassembled WGS sequence"/>
</dbReference>
<keyword evidence="3" id="KW-1185">Reference proteome</keyword>
<name>A0A8S1LS15_9CILI</name>
<proteinExistence type="predicted"/>
<comment type="caution">
    <text evidence="2">The sequence shown here is derived from an EMBL/GenBank/DDBJ whole genome shotgun (WGS) entry which is preliminary data.</text>
</comment>
<sequence>MNHHENLEEKSVLLPFQVEPENYSDHIDYEDQQPQIKIKTKISFLSSVINQIESLVISKQQVKKTIKKNKKTPNPMKDVKQKQKGKNTKKQTRVSLNEFSEDASQYEEQFQNYYIEVDNN</sequence>
<evidence type="ECO:0000313" key="2">
    <source>
        <dbReference type="EMBL" id="CAD8067446.1"/>
    </source>
</evidence>
<feature type="region of interest" description="Disordered" evidence="1">
    <location>
        <begin position="66"/>
        <end position="93"/>
    </location>
</feature>
<evidence type="ECO:0000313" key="3">
    <source>
        <dbReference type="Proteomes" id="UP000692954"/>
    </source>
</evidence>
<evidence type="ECO:0000256" key="1">
    <source>
        <dbReference type="SAM" id="MobiDB-lite"/>
    </source>
</evidence>